<feature type="compositionally biased region" description="Low complexity" evidence="1">
    <location>
        <begin position="315"/>
        <end position="336"/>
    </location>
</feature>
<evidence type="ECO:0000256" key="1">
    <source>
        <dbReference type="SAM" id="MobiDB-lite"/>
    </source>
</evidence>
<reference evidence="3" key="2">
    <citation type="submission" date="2023-11" db="UniProtKB">
        <authorList>
            <consortium name="WormBaseParasite"/>
        </authorList>
    </citation>
    <scope>IDENTIFICATION</scope>
</reference>
<evidence type="ECO:0000313" key="3">
    <source>
        <dbReference type="WBParaSite" id="TREG1_128180.1"/>
    </source>
</evidence>
<dbReference type="Proteomes" id="UP000050795">
    <property type="component" value="Unassembled WGS sequence"/>
</dbReference>
<keyword evidence="2" id="KW-1185">Reference proteome</keyword>
<evidence type="ECO:0000313" key="2">
    <source>
        <dbReference type="Proteomes" id="UP000050795"/>
    </source>
</evidence>
<sequence length="594" mass="66292">MSLTENEIDWQTLHNHIHKLICSVHPKQEIKQSLECLFEKFLHTSSKTSIYTSYQKECFNFIEIDTSIRYAVMQFALLLDLNFICERLFTVLTNDHLDNVDWLHILQLISVIVTCIKGGVTAIKSLIRQLLSTLFNGSTVKFNTTTTTNNNTNNETFELDYLRLLDDVFNNDDDGEEEQEEINVDESRSTATTTTSSSNVDASSSMKEHDRQRLTAAILLARQLCSEDSRLTGITYSQWWNETFCTPLPSLSLTNTSSSTGVETHSSPQCYCILSSRHTVFYFTDLLIDLLPWENDVRFLQVQLNTKPNWFNTTTTSKKSVNTRVKPSSSSCSPSPGDNHLKNTGSVVPHGDEEEEGADDDIGMLLVPVDMLSGDSTTATNNNNNNIDYMEACMNRWNDYCEIGRGRLAELREHCNSTRRGGVLFVESKALNRQENSPTTTSTTTTTTTPTPGWCDVLNWLTEIATECTVDNAGEEMSSSASSSASCRLLSKVNEANLFRPRWLRCTIIPALLHAPEIGNLSSELSVAREQLLTTIRTAGLSHVLDNSPPPPPPPETGINMNPLSSKRTNVSKKRLGSTAGVSKKVSNKKRIKS</sequence>
<reference evidence="2" key="1">
    <citation type="submission" date="2022-06" db="EMBL/GenBank/DDBJ databases">
        <authorList>
            <person name="Berger JAMES D."/>
            <person name="Berger JAMES D."/>
        </authorList>
    </citation>
    <scope>NUCLEOTIDE SEQUENCE [LARGE SCALE GENOMIC DNA]</scope>
</reference>
<feature type="compositionally biased region" description="Polar residues" evidence="1">
    <location>
        <begin position="559"/>
        <end position="569"/>
    </location>
</feature>
<dbReference type="WBParaSite" id="TREG1_128180.1">
    <property type="protein sequence ID" value="TREG1_128180.1"/>
    <property type="gene ID" value="TREG1_128180"/>
</dbReference>
<protein>
    <submittedName>
        <fullName evidence="3">Uncharacterized protein</fullName>
    </submittedName>
</protein>
<organism evidence="2 3">
    <name type="scientific">Trichobilharzia regenti</name>
    <name type="common">Nasal bird schistosome</name>
    <dbReference type="NCBI Taxonomy" id="157069"/>
    <lineage>
        <taxon>Eukaryota</taxon>
        <taxon>Metazoa</taxon>
        <taxon>Spiralia</taxon>
        <taxon>Lophotrochozoa</taxon>
        <taxon>Platyhelminthes</taxon>
        <taxon>Trematoda</taxon>
        <taxon>Digenea</taxon>
        <taxon>Strigeidida</taxon>
        <taxon>Schistosomatoidea</taxon>
        <taxon>Schistosomatidae</taxon>
        <taxon>Trichobilharzia</taxon>
    </lineage>
</organism>
<proteinExistence type="predicted"/>
<feature type="compositionally biased region" description="Low complexity" evidence="1">
    <location>
        <begin position="189"/>
        <end position="205"/>
    </location>
</feature>
<feature type="region of interest" description="Disordered" evidence="1">
    <location>
        <begin position="174"/>
        <end position="209"/>
    </location>
</feature>
<feature type="compositionally biased region" description="Acidic residues" evidence="1">
    <location>
        <begin position="174"/>
        <end position="184"/>
    </location>
</feature>
<feature type="region of interest" description="Disordered" evidence="1">
    <location>
        <begin position="315"/>
        <end position="358"/>
    </location>
</feature>
<dbReference type="AlphaFoldDB" id="A0AA85J6U9"/>
<feature type="region of interest" description="Disordered" evidence="1">
    <location>
        <begin position="542"/>
        <end position="594"/>
    </location>
</feature>
<accession>A0AA85J6U9</accession>
<name>A0AA85J6U9_TRIRE</name>